<sequence length="334" mass="38376">MVNFKRKKKIAVKISNKFRQYYKSQLFCDFTLYIGDEAIKCHKLILAAVSPFFENWFKCDDNVSSFKVYNFSFEQIKALIDFVYTGHFSLKKKTDLKALISNANVFGIEINEEMLEVVKKDMESRPSSAELMPPPPQPQQTSSSQAVLSSRFVDLFGGDEENENENDPSMEMDAFLPYSQVIPPAQPDTNGQTNDDAPGDEFLPFSQVIEPNGNGNNTPTEPKTPVKFKCNVPGCKHSFPKERELLNHKRKYHEKKNFRCPVAACKKKFERGKMFADHMKEKHPDYVKERYAKRHPDHDKDDEEDDDTIISCTPDISVLKSEVDDSDNSQNIFK</sequence>
<dbReference type="EMBL" id="NCKV01000955">
    <property type="protein sequence ID" value="RWS29349.1"/>
    <property type="molecule type" value="Genomic_DNA"/>
</dbReference>
<dbReference type="GO" id="GO:0000981">
    <property type="term" value="F:DNA-binding transcription factor activity, RNA polymerase II-specific"/>
    <property type="evidence" value="ECO:0007669"/>
    <property type="project" value="TreeGrafter"/>
</dbReference>
<dbReference type="SMART" id="SM00225">
    <property type="entry name" value="BTB"/>
    <property type="match status" value="1"/>
</dbReference>
<organism evidence="14 15">
    <name type="scientific">Leptotrombidium deliense</name>
    <dbReference type="NCBI Taxonomy" id="299467"/>
    <lineage>
        <taxon>Eukaryota</taxon>
        <taxon>Metazoa</taxon>
        <taxon>Ecdysozoa</taxon>
        <taxon>Arthropoda</taxon>
        <taxon>Chelicerata</taxon>
        <taxon>Arachnida</taxon>
        <taxon>Acari</taxon>
        <taxon>Acariformes</taxon>
        <taxon>Trombidiformes</taxon>
        <taxon>Prostigmata</taxon>
        <taxon>Anystina</taxon>
        <taxon>Parasitengona</taxon>
        <taxon>Trombiculoidea</taxon>
        <taxon>Trombiculidae</taxon>
        <taxon>Leptotrombidium</taxon>
    </lineage>
</organism>
<evidence type="ECO:0000256" key="5">
    <source>
        <dbReference type="ARBA" id="ARBA00022833"/>
    </source>
</evidence>
<dbReference type="Gene3D" id="3.30.160.60">
    <property type="entry name" value="Classic Zinc Finger"/>
    <property type="match status" value="1"/>
</dbReference>
<evidence type="ECO:0000256" key="9">
    <source>
        <dbReference type="ARBA" id="ARBA00023242"/>
    </source>
</evidence>
<dbReference type="PROSITE" id="PS50157">
    <property type="entry name" value="ZINC_FINGER_C2H2_2"/>
    <property type="match status" value="2"/>
</dbReference>
<protein>
    <submittedName>
        <fullName evidence="14">Uncharacterized protein</fullName>
    </submittedName>
</protein>
<feature type="domain" description="C2H2-type" evidence="13">
    <location>
        <begin position="258"/>
        <end position="283"/>
    </location>
</feature>
<dbReference type="PANTHER" id="PTHR46105:SF5">
    <property type="entry name" value="ZINC FINGER AND BTB DOMAIN-CONTAINING PROTEIN 44 ISOFORM X1"/>
    <property type="match status" value="1"/>
</dbReference>
<dbReference type="STRING" id="299467.A0A443SP84"/>
<dbReference type="AlphaFoldDB" id="A0A443SP84"/>
<dbReference type="VEuPathDB" id="VectorBase:LDEU002689"/>
<dbReference type="OrthoDB" id="45365at2759"/>
<dbReference type="Gene3D" id="3.30.710.10">
    <property type="entry name" value="Potassium Channel Kv1.1, Chain A"/>
    <property type="match status" value="1"/>
</dbReference>
<dbReference type="GO" id="GO:0000978">
    <property type="term" value="F:RNA polymerase II cis-regulatory region sequence-specific DNA binding"/>
    <property type="evidence" value="ECO:0007669"/>
    <property type="project" value="TreeGrafter"/>
</dbReference>
<feature type="region of interest" description="Disordered" evidence="11">
    <location>
        <begin position="285"/>
        <end position="309"/>
    </location>
</feature>
<keyword evidence="7" id="KW-0238">DNA-binding</keyword>
<evidence type="ECO:0000256" key="2">
    <source>
        <dbReference type="ARBA" id="ARBA00022723"/>
    </source>
</evidence>
<dbReference type="SUPFAM" id="SSF54695">
    <property type="entry name" value="POZ domain"/>
    <property type="match status" value="1"/>
</dbReference>
<keyword evidence="2" id="KW-0479">Metal-binding</keyword>
<keyword evidence="3" id="KW-0677">Repeat</keyword>
<feature type="region of interest" description="Disordered" evidence="11">
    <location>
        <begin position="181"/>
        <end position="204"/>
    </location>
</feature>
<keyword evidence="8" id="KW-0804">Transcription</keyword>
<gene>
    <name evidence="14" type="ORF">B4U80_12731</name>
</gene>
<dbReference type="InterPro" id="IPR000210">
    <property type="entry name" value="BTB/POZ_dom"/>
</dbReference>
<proteinExistence type="predicted"/>
<evidence type="ECO:0000256" key="1">
    <source>
        <dbReference type="ARBA" id="ARBA00004123"/>
    </source>
</evidence>
<evidence type="ECO:0000256" key="7">
    <source>
        <dbReference type="ARBA" id="ARBA00023125"/>
    </source>
</evidence>
<evidence type="ECO:0000313" key="15">
    <source>
        <dbReference type="Proteomes" id="UP000288716"/>
    </source>
</evidence>
<evidence type="ECO:0000256" key="3">
    <source>
        <dbReference type="ARBA" id="ARBA00022737"/>
    </source>
</evidence>
<comment type="caution">
    <text evidence="14">The sequence shown here is derived from an EMBL/GenBank/DDBJ whole genome shotgun (WGS) entry which is preliminary data.</text>
</comment>
<dbReference type="PROSITE" id="PS00028">
    <property type="entry name" value="ZINC_FINGER_C2H2_1"/>
    <property type="match status" value="2"/>
</dbReference>
<feature type="domain" description="BTB" evidence="12">
    <location>
        <begin position="28"/>
        <end position="92"/>
    </location>
</feature>
<keyword evidence="4 10" id="KW-0863">Zinc-finger</keyword>
<dbReference type="InterPro" id="IPR013087">
    <property type="entry name" value="Znf_C2H2_type"/>
</dbReference>
<evidence type="ECO:0000313" key="14">
    <source>
        <dbReference type="EMBL" id="RWS29349.1"/>
    </source>
</evidence>
<keyword evidence="9" id="KW-0539">Nucleus</keyword>
<dbReference type="CDD" id="cd18186">
    <property type="entry name" value="BTB_POZ_ZBTB_KLHL-like"/>
    <property type="match status" value="1"/>
</dbReference>
<dbReference type="PROSITE" id="PS50097">
    <property type="entry name" value="BTB"/>
    <property type="match status" value="1"/>
</dbReference>
<evidence type="ECO:0000256" key="11">
    <source>
        <dbReference type="SAM" id="MobiDB-lite"/>
    </source>
</evidence>
<keyword evidence="5" id="KW-0862">Zinc</keyword>
<feature type="domain" description="C2H2-type" evidence="13">
    <location>
        <begin position="228"/>
        <end position="258"/>
    </location>
</feature>
<dbReference type="InterPro" id="IPR011333">
    <property type="entry name" value="SKP1/BTB/POZ_sf"/>
</dbReference>
<keyword evidence="6" id="KW-0805">Transcription regulation</keyword>
<dbReference type="PANTHER" id="PTHR46105">
    <property type="entry name" value="AGAP004733-PA"/>
    <property type="match status" value="1"/>
</dbReference>
<dbReference type="GO" id="GO:0008270">
    <property type="term" value="F:zinc ion binding"/>
    <property type="evidence" value="ECO:0007669"/>
    <property type="project" value="UniProtKB-KW"/>
</dbReference>
<reference evidence="14 15" key="1">
    <citation type="journal article" date="2018" name="Gigascience">
        <title>Genomes of trombidid mites reveal novel predicted allergens and laterally-transferred genes associated with secondary metabolism.</title>
        <authorList>
            <person name="Dong X."/>
            <person name="Chaisiri K."/>
            <person name="Xia D."/>
            <person name="Armstrong S.D."/>
            <person name="Fang Y."/>
            <person name="Donnelly M.J."/>
            <person name="Kadowaki T."/>
            <person name="McGarry J.W."/>
            <person name="Darby A.C."/>
            <person name="Makepeace B.L."/>
        </authorList>
    </citation>
    <scope>NUCLEOTIDE SEQUENCE [LARGE SCALE GENOMIC DNA]</scope>
    <source>
        <strain evidence="14">UoL-UT</strain>
    </source>
</reference>
<evidence type="ECO:0000256" key="6">
    <source>
        <dbReference type="ARBA" id="ARBA00023015"/>
    </source>
</evidence>
<dbReference type="GO" id="GO:0005634">
    <property type="term" value="C:nucleus"/>
    <property type="evidence" value="ECO:0007669"/>
    <property type="project" value="UniProtKB-SubCell"/>
</dbReference>
<name>A0A443SP84_9ACAR</name>
<accession>A0A443SP84</accession>
<feature type="compositionally biased region" description="Basic and acidic residues" evidence="11">
    <location>
        <begin position="285"/>
        <end position="299"/>
    </location>
</feature>
<evidence type="ECO:0000259" key="13">
    <source>
        <dbReference type="PROSITE" id="PS50157"/>
    </source>
</evidence>
<dbReference type="InterPro" id="IPR050457">
    <property type="entry name" value="ZnFinger_BTB_dom_contain"/>
</dbReference>
<comment type="subcellular location">
    <subcellularLocation>
        <location evidence="1">Nucleus</location>
    </subcellularLocation>
</comment>
<dbReference type="SMART" id="SM00355">
    <property type="entry name" value="ZnF_C2H2"/>
    <property type="match status" value="2"/>
</dbReference>
<evidence type="ECO:0000259" key="12">
    <source>
        <dbReference type="PROSITE" id="PS50097"/>
    </source>
</evidence>
<keyword evidence="15" id="KW-1185">Reference proteome</keyword>
<evidence type="ECO:0000256" key="8">
    <source>
        <dbReference type="ARBA" id="ARBA00023163"/>
    </source>
</evidence>
<feature type="region of interest" description="Disordered" evidence="11">
    <location>
        <begin position="121"/>
        <end position="145"/>
    </location>
</feature>
<dbReference type="Proteomes" id="UP000288716">
    <property type="component" value="Unassembled WGS sequence"/>
</dbReference>
<dbReference type="Pfam" id="PF00651">
    <property type="entry name" value="BTB"/>
    <property type="match status" value="1"/>
</dbReference>
<evidence type="ECO:0000256" key="10">
    <source>
        <dbReference type="PROSITE-ProRule" id="PRU00042"/>
    </source>
</evidence>
<evidence type="ECO:0000256" key="4">
    <source>
        <dbReference type="ARBA" id="ARBA00022771"/>
    </source>
</evidence>